<reference evidence="1 2" key="1">
    <citation type="submission" date="2009-02" db="EMBL/GenBank/DDBJ databases">
        <title>The Genome Sequence of Fusobacterium sp. 3_1_5R.</title>
        <authorList>
            <consortium name="The Broad Institute Genome Sequencing Platform"/>
            <person name="Ward D."/>
            <person name="Young S.K."/>
            <person name="Kodira C.D."/>
            <person name="Zeng Q."/>
            <person name="Koehrsen M."/>
            <person name="Alvarado L."/>
            <person name="Berlin A."/>
            <person name="Borenstein D."/>
            <person name="Chen Z."/>
            <person name="Engels R."/>
            <person name="Freedman E."/>
            <person name="Gellesch M."/>
            <person name="Goldberg J."/>
            <person name="Griggs A."/>
            <person name="Gujja S."/>
            <person name="Heiman D."/>
            <person name="Hepburn T."/>
            <person name="Howarth C."/>
            <person name="Jen D."/>
            <person name="Larson L."/>
            <person name="Lewis B."/>
            <person name="Mehta T."/>
            <person name="Park D."/>
            <person name="Pearson M."/>
            <person name="Roberts A."/>
            <person name="Saif S."/>
            <person name="Shea T."/>
            <person name="Shenoy N."/>
            <person name="Sisk P."/>
            <person name="Stolte C."/>
            <person name="Sykes S."/>
            <person name="Walk T."/>
            <person name="White J."/>
            <person name="Yandava C."/>
            <person name="Allen-Vercoe E."/>
            <person name="Strauss J."/>
            <person name="Ambrose C."/>
            <person name="Lander E."/>
            <person name="Nusbaum C."/>
            <person name="Galagan J."/>
            <person name="Birren B."/>
        </authorList>
    </citation>
    <scope>NUCLEOTIDE SEQUENCE [LARGE SCALE GENOMIC DNA]</scope>
    <source>
        <strain evidence="1 2">3_1_5R</strain>
    </source>
</reference>
<dbReference type="PROSITE" id="PS51257">
    <property type="entry name" value="PROKAR_LIPOPROTEIN"/>
    <property type="match status" value="1"/>
</dbReference>
<dbReference type="EMBL" id="GG657971">
    <property type="protein sequence ID" value="EFS21037.1"/>
    <property type="molecule type" value="Genomic_DNA"/>
</dbReference>
<organism evidence="1 2">
    <name type="scientific">Fusobacterium gonidiaformans 3-1-5R</name>
    <dbReference type="NCBI Taxonomy" id="469605"/>
    <lineage>
        <taxon>Bacteria</taxon>
        <taxon>Fusobacteriati</taxon>
        <taxon>Fusobacteriota</taxon>
        <taxon>Fusobacteriia</taxon>
        <taxon>Fusobacteriales</taxon>
        <taxon>Fusobacteriaceae</taxon>
        <taxon>Fusobacterium</taxon>
    </lineage>
</organism>
<accession>E5BG06</accession>
<proteinExistence type="predicted"/>
<dbReference type="BioCyc" id="FSP469605-HMP:GTSP-539-MONOMER"/>
<evidence type="ECO:0000313" key="1">
    <source>
        <dbReference type="EMBL" id="EFS21037.1"/>
    </source>
</evidence>
<gene>
    <name evidence="1" type="ORF">FSBG_00534</name>
</gene>
<dbReference type="RefSeq" id="WP_008801108.1">
    <property type="nucleotide sequence ID" value="NZ_GG657971.1"/>
</dbReference>
<keyword evidence="2" id="KW-1185">Reference proteome</keyword>
<dbReference type="OrthoDB" id="88502at2"/>
<name>E5BG06_9FUSO</name>
<dbReference type="AlphaFoldDB" id="E5BG06"/>
<dbReference type="Proteomes" id="UP000002975">
    <property type="component" value="Unassembled WGS sequence"/>
</dbReference>
<evidence type="ECO:0000313" key="2">
    <source>
        <dbReference type="Proteomes" id="UP000002975"/>
    </source>
</evidence>
<dbReference type="HOGENOM" id="CLU_2154693_0_0_0"/>
<evidence type="ECO:0008006" key="3">
    <source>
        <dbReference type="Google" id="ProtNLM"/>
    </source>
</evidence>
<protein>
    <recommendedName>
        <fullName evidence="3">Lipoprotein</fullName>
    </recommendedName>
</protein>
<sequence>MKPRVTWILFLVIFIFSSCMSRWAFISETDYTKREEQIVKIYEKLSKKYDRLLEDPIEEKERKALEEKFQTFYVNLNELTVKNDPKHLQFLQEYRNQVRIKLNYLQDLKED</sequence>